<reference evidence="2 3" key="1">
    <citation type="submission" date="2019-05" db="EMBL/GenBank/DDBJ databases">
        <title>Pseudorhodobacter turbinis sp. nov., isolated from the gut of the Korean turban shell.</title>
        <authorList>
            <person name="Jeong Y.-S."/>
            <person name="Kang W.-R."/>
            <person name="Bae J.-W."/>
        </authorList>
    </citation>
    <scope>NUCLEOTIDE SEQUENCE [LARGE SCALE GENOMIC DNA]</scope>
    <source>
        <strain evidence="2 3">S12M18</strain>
    </source>
</reference>
<dbReference type="RefSeq" id="WP_137192219.1">
    <property type="nucleotide sequence ID" value="NZ_CP039964.1"/>
</dbReference>
<keyword evidence="3" id="KW-1185">Reference proteome</keyword>
<dbReference type="SUPFAM" id="SSF82199">
    <property type="entry name" value="SET domain"/>
    <property type="match status" value="1"/>
</dbReference>
<dbReference type="EMBL" id="CP039964">
    <property type="protein sequence ID" value="QCO54538.1"/>
    <property type="molecule type" value="Genomic_DNA"/>
</dbReference>
<dbReference type="OrthoDB" id="9804945at2"/>
<dbReference type="Proteomes" id="UP000298631">
    <property type="component" value="Chromosome"/>
</dbReference>
<dbReference type="AlphaFoldDB" id="A0A4P8ECV7"/>
<gene>
    <name evidence="2" type="ORF">EOK75_01100</name>
</gene>
<proteinExistence type="predicted"/>
<dbReference type="Pfam" id="PF00856">
    <property type="entry name" value="SET"/>
    <property type="match status" value="1"/>
</dbReference>
<dbReference type="InterPro" id="IPR046341">
    <property type="entry name" value="SET_dom_sf"/>
</dbReference>
<organism evidence="2 3">
    <name type="scientific">Pseudorhodobacter turbinis</name>
    <dbReference type="NCBI Taxonomy" id="2500533"/>
    <lineage>
        <taxon>Bacteria</taxon>
        <taxon>Pseudomonadati</taxon>
        <taxon>Pseudomonadota</taxon>
        <taxon>Alphaproteobacteria</taxon>
        <taxon>Rhodobacterales</taxon>
        <taxon>Paracoccaceae</taxon>
        <taxon>Pseudorhodobacter</taxon>
    </lineage>
</organism>
<dbReference type="InterPro" id="IPR001214">
    <property type="entry name" value="SET_dom"/>
</dbReference>
<evidence type="ECO:0000259" key="1">
    <source>
        <dbReference type="Pfam" id="PF00856"/>
    </source>
</evidence>
<dbReference type="Gene3D" id="2.170.270.10">
    <property type="entry name" value="SET domain"/>
    <property type="match status" value="1"/>
</dbReference>
<dbReference type="KEGG" id="pseb:EOK75_01100"/>
<evidence type="ECO:0000313" key="3">
    <source>
        <dbReference type="Proteomes" id="UP000298631"/>
    </source>
</evidence>
<accession>A0A4P8ECV7</accession>
<feature type="domain" description="SET" evidence="1">
    <location>
        <begin position="15"/>
        <end position="111"/>
    </location>
</feature>
<evidence type="ECO:0000313" key="2">
    <source>
        <dbReference type="EMBL" id="QCO54538.1"/>
    </source>
</evidence>
<protein>
    <submittedName>
        <fullName evidence="2">SET domain-containing protein</fullName>
    </submittedName>
</protein>
<sequence length="131" mass="14594">MLLVTHYVGRSPIHGMGVFTREVIKAQSVVWRFDPMFDVEISAALVAQFPEEEVQTLLHHAEYIEHLGVFRLGNDGDMFMNHSDTPSLVDCGDEMRAAHDLPAGSELTCDYSDVCVLGFLKERSQLAQLAA</sequence>
<name>A0A4P8ECV7_9RHOB</name>